<organism evidence="3 4">
    <name type="scientific">Anaerovorax odorimutans</name>
    <dbReference type="NCBI Taxonomy" id="109327"/>
    <lineage>
        <taxon>Bacteria</taxon>
        <taxon>Bacillati</taxon>
        <taxon>Bacillota</taxon>
        <taxon>Clostridia</taxon>
        <taxon>Peptostreptococcales</taxon>
        <taxon>Anaerovoracaceae</taxon>
        <taxon>Anaerovorax</taxon>
    </lineage>
</organism>
<dbReference type="EMBL" id="JANFXK010000007">
    <property type="protein sequence ID" value="MCQ4636690.1"/>
    <property type="molecule type" value="Genomic_DNA"/>
</dbReference>
<comment type="caution">
    <text evidence="3">The sequence shown here is derived from an EMBL/GenBank/DDBJ whole genome shotgun (WGS) entry which is preliminary data.</text>
</comment>
<reference evidence="3 4" key="1">
    <citation type="submission" date="2022-06" db="EMBL/GenBank/DDBJ databases">
        <title>Isolation of gut microbiota from human fecal samples.</title>
        <authorList>
            <person name="Pamer E.G."/>
            <person name="Barat B."/>
            <person name="Waligurski E."/>
            <person name="Medina S."/>
            <person name="Paddock L."/>
            <person name="Mostad J."/>
        </authorList>
    </citation>
    <scope>NUCLEOTIDE SEQUENCE [LARGE SCALE GENOMIC DNA]</scope>
    <source>
        <strain evidence="3 4">SL.3.17</strain>
    </source>
</reference>
<feature type="region of interest" description="Disordered" evidence="1">
    <location>
        <begin position="148"/>
        <end position="201"/>
    </location>
</feature>
<sequence>MRKKIWDKSKIKKILNNHNEMTIDAIKQVPNILEDSITVIQSKTRLNSITLFGEVFTNDMPILTALQLNPKSQKGKVLNLSKIASAYARRNAQVRYTENQHGGSIIKSLLLSKCYSDGTIRSYVMTSDRKGTLTAKTSCMEKEDYMKKKPSLLQDVQSTPSNTSKTKSSLASTNNIDNGSEKSNKKKYSLKDHPDEPAMIG</sequence>
<evidence type="ECO:0000259" key="2">
    <source>
        <dbReference type="Pfam" id="PF18819"/>
    </source>
</evidence>
<dbReference type="InterPro" id="IPR041131">
    <property type="entry name" value="MuF_C"/>
</dbReference>
<keyword evidence="4" id="KW-1185">Reference proteome</keyword>
<dbReference type="RefSeq" id="WP_256131885.1">
    <property type="nucleotide sequence ID" value="NZ_JANFXK010000007.1"/>
</dbReference>
<feature type="compositionally biased region" description="Basic and acidic residues" evidence="1">
    <location>
        <begin position="179"/>
        <end position="201"/>
    </location>
</feature>
<gene>
    <name evidence="3" type="ORF">NE619_08105</name>
</gene>
<evidence type="ECO:0000313" key="4">
    <source>
        <dbReference type="Proteomes" id="UP001524502"/>
    </source>
</evidence>
<evidence type="ECO:0000313" key="3">
    <source>
        <dbReference type="EMBL" id="MCQ4636690.1"/>
    </source>
</evidence>
<evidence type="ECO:0000256" key="1">
    <source>
        <dbReference type="SAM" id="MobiDB-lite"/>
    </source>
</evidence>
<name>A0ABT1RNE8_9FIRM</name>
<protein>
    <recommendedName>
        <fullName evidence="2">Phage MuF C-terminal domain-containing protein</fullName>
    </recommendedName>
</protein>
<accession>A0ABT1RNE8</accession>
<dbReference type="Proteomes" id="UP001524502">
    <property type="component" value="Unassembled WGS sequence"/>
</dbReference>
<proteinExistence type="predicted"/>
<feature type="compositionally biased region" description="Low complexity" evidence="1">
    <location>
        <begin position="158"/>
        <end position="169"/>
    </location>
</feature>
<feature type="domain" description="Phage MuF C-terminal" evidence="2">
    <location>
        <begin position="10"/>
        <end position="99"/>
    </location>
</feature>
<dbReference type="Pfam" id="PF18819">
    <property type="entry name" value="MuF_C"/>
    <property type="match status" value="1"/>
</dbReference>